<dbReference type="InterPro" id="IPR058575">
    <property type="entry name" value="NTP_transf_8_dom"/>
</dbReference>
<comment type="caution">
    <text evidence="2">The sequence shown here is derived from an EMBL/GenBank/DDBJ whole genome shotgun (WGS) entry which is preliminary data.</text>
</comment>
<protein>
    <recommendedName>
        <fullName evidence="1">Nucleotidyltransferase-like domain-containing protein</fullName>
    </recommendedName>
</protein>
<keyword evidence="3" id="KW-1185">Reference proteome</keyword>
<dbReference type="Proteomes" id="UP001244552">
    <property type="component" value="Unassembled WGS sequence"/>
</dbReference>
<accession>A0ABU0MKD2</accession>
<organism evidence="2 3">
    <name type="scientific">Azospirillum picis</name>
    <dbReference type="NCBI Taxonomy" id="488438"/>
    <lineage>
        <taxon>Bacteria</taxon>
        <taxon>Pseudomonadati</taxon>
        <taxon>Pseudomonadota</taxon>
        <taxon>Alphaproteobacteria</taxon>
        <taxon>Rhodospirillales</taxon>
        <taxon>Azospirillaceae</taxon>
        <taxon>Azospirillum</taxon>
    </lineage>
</organism>
<dbReference type="EMBL" id="JAUSVU010000009">
    <property type="protein sequence ID" value="MDQ0533908.1"/>
    <property type="molecule type" value="Genomic_DNA"/>
</dbReference>
<dbReference type="Pfam" id="PF12281">
    <property type="entry name" value="NTP_transf_8"/>
    <property type="match status" value="1"/>
</dbReference>
<sequence>MADFARLATPIQATYSEINNRAHDDALVPLTRTPGSFHMKTVKGRRYWYQRVVEDGKPRDLSLGPDTPDMAERIERMKADAVVTREALDERRRLVRALNAAGLPAPDALSGRVMAKLADVGIFRMGGVLGGTHAFRTYGPMLGVRLPAETGITGDVDIVSVTIGSEERTEPLDHVLKAVDARFKGIASMVGQGGTYRWRLDANGQVVLVELLTTFDERDQEDPTPQPTFGAMAKPLRFMEFSMEGTVTSTVLHDAGVPVIVPDPARYACHKLIVAQVRGSGAPEKRRKDLDQSRQLFEVMLQDRPADVDSVFSDLLSRGPKWRSHAAGSVATLPDDIRETLLAWAGDHPDFVERVRRLRPKTM</sequence>
<name>A0ABU0MKD2_9PROT</name>
<feature type="domain" description="Nucleotidyltransferase-like" evidence="1">
    <location>
        <begin position="110"/>
        <end position="313"/>
    </location>
</feature>
<evidence type="ECO:0000313" key="3">
    <source>
        <dbReference type="Proteomes" id="UP001244552"/>
    </source>
</evidence>
<reference evidence="2 3" key="1">
    <citation type="submission" date="2023-07" db="EMBL/GenBank/DDBJ databases">
        <title>Genomic Encyclopedia of Type Strains, Phase IV (KMG-IV): sequencing the most valuable type-strain genomes for metagenomic binning, comparative biology and taxonomic classification.</title>
        <authorList>
            <person name="Goeker M."/>
        </authorList>
    </citation>
    <scope>NUCLEOTIDE SEQUENCE [LARGE SCALE GENOMIC DNA]</scope>
    <source>
        <strain evidence="2 3">DSM 19922</strain>
    </source>
</reference>
<dbReference type="RefSeq" id="WP_209982857.1">
    <property type="nucleotide sequence ID" value="NZ_JAGINO010000009.1"/>
</dbReference>
<gene>
    <name evidence="2" type="ORF">QO018_002775</name>
</gene>
<evidence type="ECO:0000259" key="1">
    <source>
        <dbReference type="Pfam" id="PF12281"/>
    </source>
</evidence>
<proteinExistence type="predicted"/>
<evidence type="ECO:0000313" key="2">
    <source>
        <dbReference type="EMBL" id="MDQ0533908.1"/>
    </source>
</evidence>